<evidence type="ECO:0000313" key="1">
    <source>
        <dbReference type="EMBL" id="KAK4018862.1"/>
    </source>
</evidence>
<sequence>MELWPPGRLRPEYYSNSWVDVLYSAIIVWPLNYSPFSTITKSKAVNSRHSRILHSTFYVYARLVNLNSFTAGNGGREILNHSKVNDFSNKKNVGHTTSFRLYA</sequence>
<evidence type="ECO:0000313" key="2">
    <source>
        <dbReference type="Proteomes" id="UP001234178"/>
    </source>
</evidence>
<protein>
    <submittedName>
        <fullName evidence="1">Uncharacterized protein</fullName>
    </submittedName>
</protein>
<proteinExistence type="predicted"/>
<keyword evidence="2" id="KW-1185">Reference proteome</keyword>
<reference evidence="1 2" key="1">
    <citation type="journal article" date="2023" name="Nucleic Acids Res.">
        <title>The hologenome of Daphnia magna reveals possible DNA methylation and microbiome-mediated evolution of the host genome.</title>
        <authorList>
            <person name="Chaturvedi A."/>
            <person name="Li X."/>
            <person name="Dhandapani V."/>
            <person name="Marshall H."/>
            <person name="Kissane S."/>
            <person name="Cuenca-Cambronero M."/>
            <person name="Asole G."/>
            <person name="Calvet F."/>
            <person name="Ruiz-Romero M."/>
            <person name="Marangio P."/>
            <person name="Guigo R."/>
            <person name="Rago D."/>
            <person name="Mirbahai L."/>
            <person name="Eastwood N."/>
            <person name="Colbourne J.K."/>
            <person name="Zhou J."/>
            <person name="Mallon E."/>
            <person name="Orsini L."/>
        </authorList>
    </citation>
    <scope>NUCLEOTIDE SEQUENCE [LARGE SCALE GENOMIC DNA]</scope>
    <source>
        <strain evidence="1">LRV0_1</strain>
    </source>
</reference>
<dbReference type="Proteomes" id="UP001234178">
    <property type="component" value="Unassembled WGS sequence"/>
</dbReference>
<gene>
    <name evidence="1" type="ORF">OUZ56_000902</name>
</gene>
<organism evidence="1 2">
    <name type="scientific">Daphnia magna</name>
    <dbReference type="NCBI Taxonomy" id="35525"/>
    <lineage>
        <taxon>Eukaryota</taxon>
        <taxon>Metazoa</taxon>
        <taxon>Ecdysozoa</taxon>
        <taxon>Arthropoda</taxon>
        <taxon>Crustacea</taxon>
        <taxon>Branchiopoda</taxon>
        <taxon>Diplostraca</taxon>
        <taxon>Cladocera</taxon>
        <taxon>Anomopoda</taxon>
        <taxon>Daphniidae</taxon>
        <taxon>Daphnia</taxon>
    </lineage>
</organism>
<comment type="caution">
    <text evidence="1">The sequence shown here is derived from an EMBL/GenBank/DDBJ whole genome shotgun (WGS) entry which is preliminary data.</text>
</comment>
<name>A0ABR0A131_9CRUS</name>
<dbReference type="EMBL" id="JAOYFB010000036">
    <property type="protein sequence ID" value="KAK4018862.1"/>
    <property type="molecule type" value="Genomic_DNA"/>
</dbReference>
<accession>A0ABR0A131</accession>